<dbReference type="InterPro" id="IPR002035">
    <property type="entry name" value="VWF_A"/>
</dbReference>
<proteinExistence type="predicted"/>
<dbReference type="InterPro" id="IPR040853">
    <property type="entry name" value="RapA2_cadherin-like"/>
</dbReference>
<keyword evidence="4" id="KW-1185">Reference proteome</keyword>
<accession>A0A1G7UJS3</accession>
<gene>
    <name evidence="3" type="ORF">SAMN05421742_101332</name>
</gene>
<feature type="region of interest" description="Disordered" evidence="1">
    <location>
        <begin position="2712"/>
        <end position="2735"/>
    </location>
</feature>
<dbReference type="Pfam" id="PF17963">
    <property type="entry name" value="Big_9"/>
    <property type="match status" value="1"/>
</dbReference>
<feature type="compositionally biased region" description="Acidic residues" evidence="1">
    <location>
        <begin position="4182"/>
        <end position="4196"/>
    </location>
</feature>
<evidence type="ECO:0000259" key="2">
    <source>
        <dbReference type="PROSITE" id="PS50234"/>
    </source>
</evidence>
<feature type="domain" description="VWFA" evidence="2">
    <location>
        <begin position="4706"/>
        <end position="4907"/>
    </location>
</feature>
<dbReference type="Pfam" id="PF17803">
    <property type="entry name" value="Cadherin_4"/>
    <property type="match status" value="1"/>
</dbReference>
<reference evidence="4" key="1">
    <citation type="submission" date="2016-10" db="EMBL/GenBank/DDBJ databases">
        <authorList>
            <person name="Varghese N."/>
            <person name="Submissions S."/>
        </authorList>
    </citation>
    <scope>NUCLEOTIDE SEQUENCE [LARGE SCALE GENOMIC DNA]</scope>
    <source>
        <strain evidence="4">930I</strain>
    </source>
</reference>
<feature type="region of interest" description="Disordered" evidence="1">
    <location>
        <begin position="903"/>
        <end position="924"/>
    </location>
</feature>
<feature type="region of interest" description="Disordered" evidence="1">
    <location>
        <begin position="4163"/>
        <end position="4198"/>
    </location>
</feature>
<dbReference type="SMART" id="SM00327">
    <property type="entry name" value="VWA"/>
    <property type="match status" value="1"/>
</dbReference>
<dbReference type="EMBL" id="FNCV01000001">
    <property type="protein sequence ID" value="SDG47000.1"/>
    <property type="molecule type" value="Genomic_DNA"/>
</dbReference>
<evidence type="ECO:0000313" key="3">
    <source>
        <dbReference type="EMBL" id="SDG47000.1"/>
    </source>
</evidence>
<dbReference type="RefSeq" id="WP_092614350.1">
    <property type="nucleotide sequence ID" value="NZ_FNCV01000001.1"/>
</dbReference>
<feature type="region of interest" description="Disordered" evidence="1">
    <location>
        <begin position="1"/>
        <end position="25"/>
    </location>
</feature>
<organism evidence="3 4">
    <name type="scientific">Roseospirillum parvum</name>
    <dbReference type="NCBI Taxonomy" id="83401"/>
    <lineage>
        <taxon>Bacteria</taxon>
        <taxon>Pseudomonadati</taxon>
        <taxon>Pseudomonadota</taxon>
        <taxon>Alphaproteobacteria</taxon>
        <taxon>Rhodospirillales</taxon>
        <taxon>Rhodospirillaceae</taxon>
        <taxon>Roseospirillum</taxon>
    </lineage>
</organism>
<evidence type="ECO:0000313" key="4">
    <source>
        <dbReference type="Proteomes" id="UP000217076"/>
    </source>
</evidence>
<dbReference type="InterPro" id="IPR043824">
    <property type="entry name" value="DUF5801"/>
</dbReference>
<dbReference type="CDD" id="cd00198">
    <property type="entry name" value="vWFA"/>
    <property type="match status" value="1"/>
</dbReference>
<name>A0A1G7UJS3_9PROT</name>
<dbReference type="Pfam" id="PF19116">
    <property type="entry name" value="DUF5801"/>
    <property type="match status" value="1"/>
</dbReference>
<dbReference type="InterPro" id="IPR036465">
    <property type="entry name" value="vWFA_dom_sf"/>
</dbReference>
<dbReference type="OrthoDB" id="8143322at2"/>
<dbReference type="Proteomes" id="UP000217076">
    <property type="component" value="Unassembled WGS sequence"/>
</dbReference>
<dbReference type="SUPFAM" id="SSF53300">
    <property type="entry name" value="vWA-like"/>
    <property type="match status" value="1"/>
</dbReference>
<evidence type="ECO:0000256" key="1">
    <source>
        <dbReference type="SAM" id="MobiDB-lite"/>
    </source>
</evidence>
<dbReference type="STRING" id="83401.SAMN05421742_101332"/>
<dbReference type="PROSITE" id="PS50234">
    <property type="entry name" value="VWFA"/>
    <property type="match status" value="1"/>
</dbReference>
<protein>
    <submittedName>
        <fullName evidence="3">T1SS-143 domain-containing protein</fullName>
    </submittedName>
</protein>
<sequence>MVDRIDTTGSETLTETEIDAAPESGADTAVNSQLAQAAGEDLGAILEGGAGLNVPEAVTLPGAGERVVVPAGPGVTYQIDAPSATYAQEGPSLVVQTAQGDVVLQDFFVIADTGLPPALSLADGAVISAEQIIAGIDGFDPDAVAAAAGGGAGGGGGGASFGAYDPGNLGDGLNQLDLLGDLDLAFGTLSETEEVGVDLAEGALLVSFLTGRTDVDVPDELPDDFNESGDDDYDPTWVEGQYGGIFEDSMPNADEGWYASAYGRLVVTLVPADNETFLPGSNLGITPDAELFFAGDQDDYPTPADLAGGVIDLETIRETYDGWLLVIGEPGSPDAQIVFPNGAGQFFVSVDDINQIYVIPPEHSDVDVPFNVEAAIIDPDSGDIAPISGAGTAILDAVADKATFDGLTGEEGLDPGQGQTDEPVLVENSEDTPFTMASPTGYELPGTVTPVGGIVVDMIGLNGVRVVGQLSASGLFEGFAPEGQNEVEIGSFTSLADVVAALGGGLQSFAARLTIEDGDTAAGDFDDGDVTLLVNGVDLGNWSDVTTVTTNGSGTVTGAEHQGFGDDDLDTGWFSTADSGVLSALFSSMSGSGALGFSLYDADTPGDNYYDFTQGVDGGLVDIGSDLGVVGQVANYDVADPDIAVTGLTEDNAYDTGSDDADGTDNWLDADDGDADTSFYNIGFTTQTPDQDGSESISRVELDFSQLEYDLGEGSELLYGGQTLADGDFVQLVATVADADGNLSPQLVWAEVTFSQGDNDGTATFTIYSDHPDNGGAPLVDHSTDPGVRSDSDLRVVEIDFSQGVGGQIYTQAFTEGGGQSITDYGLQIGLPQHLDDDFDFQATVTTNDFPTDDELVDLGSSADPTANPAADDTMDNNQALSQATFQVEIKAVADQVGFTGPETTTFNEDDGVTGAQGAETGVDDGYGMTIPMVMTASLEDRDGSELVRSVVLTRQDGDDEARFVDGEGEPVESGDTLTINGLQYEATLSNDGRSLTLTLVSDDSAGAAQDFVLDGEIGVQLSIDDSSDFSVQYDVTTQEVFPDDDNTSGDPIAHEYETTSTTIDYTVTGVVGEAALTATDATVQEDDGEEDGAEDGGVIVDVDIQAATQDQDLDGERSEAITQVTLTHTGQGAFVLPDGAEVGGTVEIDGHTATIESWTATEVVLSFAKSENVQGIDLDDVKVAVGNDDSTDFDITAVVETTEYDDDDNMAETTTAQITQHVEVQGVAETVAGGFDEQATWTYSEDDGEEDGATDGGVSVDVAFAVSTQDLDAAGEQSEGISKIVLTHDGQGSFEVSDAFVAAYPTATAVVSADGKTLTIEFSAPNDIESVDLSGLVSVELGNDDSTDFGIDATVTSTEYDDNGGTVALASKDTEFHQDVVIEGVAETVAGGFDEQATWTYSEDDGEEDGATDGGVSVDVAFAVSTQDLDAAGEQSEGISKIVLTHDGQGSFEVSDAFVAAYPTATAVVSADGKTLTIEFSAPNDIESVDLSGLVSVELGDDDSTDFGLDATVTSTEYDDNGGTVALVTKDTEFHQDVVIEGVAETAAGGFKAADDEGGVTWTFQEDGGDTNGYRDGSWTAADKGVVVPVAFATATQDDDGSEQSEGISQVVLSHTGQGSFVVDESGLAEAFEGISGVTVTYNNDGSVTIAFDTPDAVEAVDLTDFVSIHLGRDDSTDFTINADVTTVEYDDNGGTVALASKVTHFDQDVTVEGVAETASEWFNYGDDDVRATVAEDDGEGDGATDGGVSVDVWYGTSTNDEDAAGEKSEGVYQIVLTQDSDGGSFALADATDNGDGTHTVTITVTMADGTSQDVEATATITGTADGESLTLTFDTPYIGLVSAYHLSQVVSVELVDDDSSDFTLTGQTVTIEYDDDAELADGTTNSDIATSDNTHTTAPVEQAITVEGVAETAALDTNWQGASEDHDDDDSTPAAWVVQEDAGNAVGGGSAGDGGVEVPLSITAATQDEDQSGEQSEAITEIELTHTGQGAFQFTDKDGTTYTEGSGSTTITVDGTDHAVDYAFDGSGSLTLSFPDDAVDGPQMLQSIDLTDHVLVKVGNDDSTDFDITATVQTTEYDDDEGGSVATGRETASTSITQHVIVEGVAETAAGGFNADGTWTFEEDGGSRRADNGVIVAVDFQAQTQDDDGAEQSEGITRIVVEQTSGTGEFTDAAGNELPATLTIGGVEWTVDVSGPMGDQTLTLTYAGTGNSQVQSVDLNGVIAVTVGGDDSDNVTLNATVTTTEYDDDGGSVAVASRDTEFGPQTATLTPVADRPDFDGARTGTEDEWIALDLTDGASTNDEDAESEQSESIVQYRVGDFDAIEGLGAGVKYTDDNGDVHEYFYTGSTLGWVESVNGGIPLPSNDLDGNLKLSPAEAATFQVKAPWNSDEDFTLKVGVRVKDVDEDGDGNDKKWFNNDLTVEVDSVADAGVGLILLPGGYVNEDGSITPQITGVFPDSDGSEEHILYLAVPEGWSVVNANGWTLVDDANSSYDGQYMLDVTSQGYVVGAAAPTLAPPADSDVDATLSVTMLSRELNAEGSYNETVNDIATTPVSRLIVVDADADMPTDVSGDADYPEDYTAAAPGGETTVSVTATFGDYEDGSETHYVAVELPEGWGYSGGYDTWDGVGPYAGTTFVLIPVDNADIADGGGTVSVPLTMTVPENVADSTKVELTVLAGAVETLTGDHEPEWWASDNVAIANGTATVIIDPADPGAPGDPGDPNNPNDPPTNNDYGYVGGAIAFEDGDSPETPVQIDGDNAYAVSFTPFVDDTSGTEHNAAESIEAVTVGTYSGGTLYATSDGVTFTALAAGDTFTPDQELFFVPAENDSDADLSIPLTLSLVDPDSGATAEVPSYITVVMDAVADMPTIGASAGDETAGVERLLSLSYSGDAGDTDSMASAWSAAGVSVSPVTWTIPTISGTNVNVAVLPGTDFGSKNLNFTLGNGNTPNTALHGQWQYSGFAVNHGDMDIDNGEIDTLDGNDANAVEAIRLTFDDPMDQVTVDLGALFGDLENENAPYDAQYHEKALIIAYDAEGNEVARTTVEGTVNGLASGTLTAPEGQSIAAVMVSPLNDGAGLSGHNSDFLVTGVSGVAHVDEETCTTDTVWVDEGAQVTVTLTATFGDVVDGSESHYMAVLLPDGLTLASTPANSTTIPVGPDGLELPDGRTLPEGNYLLINVDDQLGANDTVNPTSATLSLLLNAAEVPETTDVRVGVWGVAAETTLTGAEPTGDNNLAVTEGACVGITIDSGPDIEDAENELDEGGNTVSGDLFDESAANTDGFGGDAVMTSITVGGVTYPLADGQTITVTTPIGGTLKVSSDGSYTYTSPMVHDHDDDSFTASDDYVPEEFGFTVTDPSGSTASGTLTIDVNDIDPETGSNPAKTVYDDATEGTQEASGTLAFDHVDGAAITEFSFDGKTASADSWTVDGSGNVTLTGDWFEVKVNPETGAYTFTQTGPYDHAEGDASKELSLDYTVQDVDNGSDDGSVKITVMDDEPVAEDDDNSVVEGQSVAGNVLTNDDGGADTPATVTEIGGSALNFNQTHGGTTGWAKVEGTYGDLFIKADGSYDYVADANLDNATGVKDSFTYTLEDADGDTDTAILTIDISDGTGPSVSAPAGDTLSLTVDEAALDATGTEPASDDETDSGSITFSAGSDQIISIAFADPSASTPVVDGLDDAANIVWSLESGDLVGKIGGTTVLTLALSDVDTPVAVGASEEVTVTATLNAAWAHENNVNVDTLTVSGVQVVATDTDGDTATAEVGVEVLDDAPEVQSCVITNWGGEASWNNSFGYYVIGDDGQPVADSYQVIWANASNANIGESVTIEGYSEDQIGFFIIKQGADNGISDGQTVDPTTSGLILVSASSTVQPGEDYVPASAPGEHLYFEDGADTDYSDVQVSVQWQAVGGGFVDEDDLPDGTSPDSAALAVSGDLVDTVDFGADGPASAGGGYSFNPDVAGTSITVDGTTIHIEQDSGVIFGCLTDGDLSSAVFSVSLDGSGGYTFTLLDNLPHTTGSGENVAAISIPDLIRYTDSDGDFVDGDFSMFVIDDVPTADLAASGATSIAEDAAGTLTGTWEAPLGADGAGSLTFTVDGQTQTMGTTALTFTVANAGVLTVSPDGTWSLDPSLNGDNATGVSFDMTVTATDADGDTAEDTLTLTVTDGEGPSVSDPSAGPLELTLDDADTDGGSDDTDSGSVTFQAGSDNIVTIGFAVPATGDITVDGMDGTALTWAVTTGGELIGYTTDSSDPEITLTLGGASSAAAGGSAVVNVTATLSDALKHELGTGDITIGGIGIKAADTDGDIATANVALTVTDDVPEVTGTLDKQEINEADLSGGPVTLTAQALPGVDYGADGAGGLTIDASLDGTNSGYSLSDGTPILFDVDGDTLKGVTAGGTEAFSLTVHDNGTYDFTLSAALKHPSNNDADTLTLSFADAIVASDSDQDTAPMDFAIDVVDDIYGAAAGPLSYTVTEGDTLTIPITDLFSDASSMDGWKGWSVWRQFSGSLDWDNGADGVTGTADDQLVFTNVSVAGQNLAGTVTLTDGDGDVASKSFTVTVLPDNNPPEAVDDAASIVQGGAPISFNVLDGTASSGNVADSDPDGDTVSVTTTTVYGQYGYATIDATSGATTYTLYTAGNIPAGAPAGAEVANPADGQTLTDTLTYTISDGSLTDDGQITIDIGDATPVAFDNTNSVAAEVQDQVKLVLTLDVSGSMGYQIDPLTGQYTTPNGSAGSPNRLETLKVAVAQLLASYEATGADVSVDIVTFSSGASLLGSYASDGSGDGTIADAISAVQGLSANGSTDYDDALEASVDAGLDSDTIMYFISDGRPTAGDDQTAGGSLMFGQDPSTWANGATVHAVGINMGSAYIDNLNAIDNTGPDGSSDAKNVPDDLAQLTTILLATVPGTTSGNLLVDLPDADEGASDLGGADGFPASGNVLTEVAGFGIGDSAGATNGGYTLISTDGAEVLQIGSDNGLLTVNLRTGDYSYTAKSGVADVTDSFAYTIQDADGSTDDATLSIDIEDAPHAVNDVAFAEAAHWEVDGTVTGSVTVDGAPQWVPDGGPLTPSSTGWVNDNSSSDVWAFIFPISSSSDGAVSGESGSFTVPAGSIPPGGITVSYDVDVHNQFQSWGDRWQVTLQKEVSSGNWQDVSGQGTGWSSGGDASGLSMDIADPGTYRLQLSVDNQTFDGNAKVKVKNIEVQLYEQVAGTPQTFTAQTRDLSWVAAMVAGNVLTDGVDDLGAEGASISGAVKGDVDNDSTPTELTSPIVPDTDGVISITGDHGVLTLYTQVYDGHVAGDYEYQADADAPTGVSEVFTYQIEQDDGDFDTATLTIDLADAYEAPFITDTSNGGADDNVIAGTNEDDVLIGDQAVAEIMTGGAGDDVFVVGDGDTITDFKFDIDGDLGSGSNEHDAVNLDALFEALDPTGNLDHGDVSTVGGGGDFTVSAADDNNDGTFTVTVTGGSSSAQFDVTQSDLDADQLAQLIASQNNDTA</sequence>